<evidence type="ECO:0000256" key="5">
    <source>
        <dbReference type="ARBA" id="ARBA00022840"/>
    </source>
</evidence>
<dbReference type="Proteomes" id="UP000593567">
    <property type="component" value="Unassembled WGS sequence"/>
</dbReference>
<feature type="domain" description="ABC transporter" evidence="10">
    <location>
        <begin position="50"/>
        <end position="275"/>
    </location>
</feature>
<evidence type="ECO:0000259" key="10">
    <source>
        <dbReference type="PROSITE" id="PS50893"/>
    </source>
</evidence>
<keyword evidence="5" id="KW-0067">ATP-binding</keyword>
<feature type="transmembrane region" description="Helical" evidence="9">
    <location>
        <begin position="425"/>
        <end position="445"/>
    </location>
</feature>
<dbReference type="PANTHER" id="PTHR24223">
    <property type="entry name" value="ATP-BINDING CASSETTE SUB-FAMILY C"/>
    <property type="match status" value="1"/>
</dbReference>
<dbReference type="FunFam" id="3.40.50.300:FF:000997">
    <property type="entry name" value="Multidrug resistance-associated protein 1"/>
    <property type="match status" value="1"/>
</dbReference>
<sequence length="608" mass="67414">MDTLGGPYRQVLFKLEDPEIPASNKPFEKTKYDNSANQFESQELLAPDTDSDADLKEDDSSTETVITLHDITMSLAKGELVGVCGSVGSGKTSIIQAILGMMVVEDGEIALNKDMNIAYVPQQAWIMNATVRDNILFGKEFDAEKYKKTVKACALLSDFEQLAAGDQTEIGERGINLSGGQKQRISLARAAYSDADLFLLDDPLSAVDAHVGQHLFTYCLKDLLKDKTVLFVTHQLQFLTDCDYILVMKDGQIAEEGTHNCLMGLSGGEYSNLIKTFHDSKEHTDDNEEQDLSTCEVDLESSKTSSKCFKKPEKVSLEIKPESIQDLQHKPGAGKLTTAEEVSHDTVKLSTLSGYLKAGGGVKAVLLVIGAIILYTGFQCFTNYWISHWIKAGSGGTYIEERVIFNDTQHTVLELSDRIVDNPNLHLYQAVYAGSLLLLLIAAYLNAHSYMAFCLTASTNLHDNVFKKTVACPMKFFDVTPSGQILNRFSKDTDEVDANLPFQSDLFFKGFTFVSSGLILMIYVTPYFLVASVPLFLVMFLIAKFSKPAFQISKRLENMTKSPLFSHIAASVQGLGTIKAYKKERTFFKSSMICKIETTWLSYCMTHL</sequence>
<dbReference type="SMART" id="SM00382">
    <property type="entry name" value="AAA"/>
    <property type="match status" value="1"/>
</dbReference>
<feature type="transmembrane region" description="Helical" evidence="9">
    <location>
        <begin position="518"/>
        <end position="543"/>
    </location>
</feature>
<organism evidence="12 13">
    <name type="scientific">Bugula neritina</name>
    <name type="common">Brown bryozoan</name>
    <name type="synonym">Sertularia neritina</name>
    <dbReference type="NCBI Taxonomy" id="10212"/>
    <lineage>
        <taxon>Eukaryota</taxon>
        <taxon>Metazoa</taxon>
        <taxon>Spiralia</taxon>
        <taxon>Lophotrochozoa</taxon>
        <taxon>Bryozoa</taxon>
        <taxon>Gymnolaemata</taxon>
        <taxon>Cheilostomatida</taxon>
        <taxon>Flustrina</taxon>
        <taxon>Buguloidea</taxon>
        <taxon>Bugulidae</taxon>
        <taxon>Bugula</taxon>
    </lineage>
</organism>
<dbReference type="InterPro" id="IPR003439">
    <property type="entry name" value="ABC_transporter-like_ATP-bd"/>
</dbReference>
<dbReference type="PROSITE" id="PS50893">
    <property type="entry name" value="ABC_TRANSPORTER_2"/>
    <property type="match status" value="1"/>
</dbReference>
<dbReference type="OrthoDB" id="6500128at2759"/>
<evidence type="ECO:0000313" key="12">
    <source>
        <dbReference type="EMBL" id="KAF6021457.1"/>
    </source>
</evidence>
<dbReference type="EMBL" id="VXIV02003033">
    <property type="protein sequence ID" value="KAF6021457.1"/>
    <property type="molecule type" value="Genomic_DNA"/>
</dbReference>
<dbReference type="InterPro" id="IPR017871">
    <property type="entry name" value="ABC_transporter-like_CS"/>
</dbReference>
<dbReference type="Pfam" id="PF00664">
    <property type="entry name" value="ABC_membrane"/>
    <property type="match status" value="1"/>
</dbReference>
<dbReference type="Gene3D" id="3.40.50.300">
    <property type="entry name" value="P-loop containing nucleotide triphosphate hydrolases"/>
    <property type="match status" value="1"/>
</dbReference>
<evidence type="ECO:0000259" key="11">
    <source>
        <dbReference type="PROSITE" id="PS50929"/>
    </source>
</evidence>
<feature type="domain" description="ABC transmembrane type-1" evidence="11">
    <location>
        <begin position="366"/>
        <end position="589"/>
    </location>
</feature>
<dbReference type="InterPro" id="IPR027417">
    <property type="entry name" value="P-loop_NTPase"/>
</dbReference>
<dbReference type="Pfam" id="PF00005">
    <property type="entry name" value="ABC_tran"/>
    <property type="match status" value="1"/>
</dbReference>
<dbReference type="CDD" id="cd03250">
    <property type="entry name" value="ABCC_MRP_domain1"/>
    <property type="match status" value="1"/>
</dbReference>
<dbReference type="Gene3D" id="1.20.1560.10">
    <property type="entry name" value="ABC transporter type 1, transmembrane domain"/>
    <property type="match status" value="1"/>
</dbReference>
<dbReference type="SUPFAM" id="SSF90123">
    <property type="entry name" value="ABC transporter transmembrane region"/>
    <property type="match status" value="1"/>
</dbReference>
<dbReference type="PROSITE" id="PS00211">
    <property type="entry name" value="ABC_TRANSPORTER_1"/>
    <property type="match status" value="1"/>
</dbReference>
<comment type="caution">
    <text evidence="12">The sequence shown here is derived from an EMBL/GenBank/DDBJ whole genome shotgun (WGS) entry which is preliminary data.</text>
</comment>
<dbReference type="InterPro" id="IPR011527">
    <property type="entry name" value="ABC1_TM_dom"/>
</dbReference>
<dbReference type="PROSITE" id="PS50929">
    <property type="entry name" value="ABC_TM1F"/>
    <property type="match status" value="1"/>
</dbReference>
<evidence type="ECO:0000256" key="9">
    <source>
        <dbReference type="SAM" id="Phobius"/>
    </source>
</evidence>
<evidence type="ECO:0000313" key="13">
    <source>
        <dbReference type="Proteomes" id="UP000593567"/>
    </source>
</evidence>
<dbReference type="InterPro" id="IPR050173">
    <property type="entry name" value="ABC_transporter_C-like"/>
</dbReference>
<feature type="compositionally biased region" description="Acidic residues" evidence="8">
    <location>
        <begin position="49"/>
        <end position="59"/>
    </location>
</feature>
<name>A0A7J7J6C1_BUGNE</name>
<evidence type="ECO:0000256" key="7">
    <source>
        <dbReference type="ARBA" id="ARBA00023136"/>
    </source>
</evidence>
<evidence type="ECO:0000256" key="1">
    <source>
        <dbReference type="ARBA" id="ARBA00004141"/>
    </source>
</evidence>
<evidence type="ECO:0000256" key="8">
    <source>
        <dbReference type="SAM" id="MobiDB-lite"/>
    </source>
</evidence>
<comment type="subcellular location">
    <subcellularLocation>
        <location evidence="1">Membrane</location>
        <topology evidence="1">Multi-pass membrane protein</topology>
    </subcellularLocation>
</comment>
<keyword evidence="3 9" id="KW-0812">Transmembrane</keyword>
<keyword evidence="4" id="KW-0547">Nucleotide-binding</keyword>
<protein>
    <submittedName>
        <fullName evidence="12">ABCC5</fullName>
    </submittedName>
</protein>
<dbReference type="GO" id="GO:0005524">
    <property type="term" value="F:ATP binding"/>
    <property type="evidence" value="ECO:0007669"/>
    <property type="project" value="UniProtKB-KW"/>
</dbReference>
<keyword evidence="7 9" id="KW-0472">Membrane</keyword>
<keyword evidence="13" id="KW-1185">Reference proteome</keyword>
<gene>
    <name evidence="12" type="ORF">EB796_020235</name>
</gene>
<accession>A0A7J7J6C1</accession>
<dbReference type="PANTHER" id="PTHR24223:SF447">
    <property type="entry name" value="MULTIDRUG RESISTANCE-ASSOCIATED PROTEIN 5"/>
    <property type="match status" value="1"/>
</dbReference>
<evidence type="ECO:0000256" key="4">
    <source>
        <dbReference type="ARBA" id="ARBA00022741"/>
    </source>
</evidence>
<feature type="transmembrane region" description="Helical" evidence="9">
    <location>
        <begin position="364"/>
        <end position="386"/>
    </location>
</feature>
<evidence type="ECO:0000256" key="3">
    <source>
        <dbReference type="ARBA" id="ARBA00022692"/>
    </source>
</evidence>
<evidence type="ECO:0000256" key="2">
    <source>
        <dbReference type="ARBA" id="ARBA00022448"/>
    </source>
</evidence>
<dbReference type="GO" id="GO:0140359">
    <property type="term" value="F:ABC-type transporter activity"/>
    <property type="evidence" value="ECO:0007669"/>
    <property type="project" value="InterPro"/>
</dbReference>
<dbReference type="AlphaFoldDB" id="A0A7J7J6C1"/>
<dbReference type="SUPFAM" id="SSF52540">
    <property type="entry name" value="P-loop containing nucleoside triphosphate hydrolases"/>
    <property type="match status" value="1"/>
</dbReference>
<evidence type="ECO:0000256" key="6">
    <source>
        <dbReference type="ARBA" id="ARBA00022989"/>
    </source>
</evidence>
<dbReference type="InterPro" id="IPR036640">
    <property type="entry name" value="ABC1_TM_sf"/>
</dbReference>
<feature type="region of interest" description="Disordered" evidence="8">
    <location>
        <begin position="38"/>
        <end position="59"/>
    </location>
</feature>
<dbReference type="GO" id="GO:0016887">
    <property type="term" value="F:ATP hydrolysis activity"/>
    <property type="evidence" value="ECO:0007669"/>
    <property type="project" value="InterPro"/>
</dbReference>
<proteinExistence type="predicted"/>
<dbReference type="InterPro" id="IPR003593">
    <property type="entry name" value="AAA+_ATPase"/>
</dbReference>
<keyword evidence="6 9" id="KW-1133">Transmembrane helix</keyword>
<reference evidence="12" key="1">
    <citation type="submission" date="2020-06" db="EMBL/GenBank/DDBJ databases">
        <title>Draft genome of Bugula neritina, a colonial animal packing powerful symbionts and potential medicines.</title>
        <authorList>
            <person name="Rayko M."/>
        </authorList>
    </citation>
    <scope>NUCLEOTIDE SEQUENCE [LARGE SCALE GENOMIC DNA]</scope>
    <source>
        <strain evidence="12">Kwan_BN1</strain>
    </source>
</reference>
<keyword evidence="2" id="KW-0813">Transport</keyword>
<dbReference type="GO" id="GO:0016020">
    <property type="term" value="C:membrane"/>
    <property type="evidence" value="ECO:0007669"/>
    <property type="project" value="UniProtKB-SubCell"/>
</dbReference>